<dbReference type="InterPro" id="IPR026616">
    <property type="entry name" value="TEX15"/>
</dbReference>
<dbReference type="InterPro" id="IPR032765">
    <property type="entry name" value="TEX15_dom"/>
</dbReference>
<dbReference type="InterPro" id="IPR022188">
    <property type="entry name" value="TASOR_DUF3715"/>
</dbReference>
<organism evidence="4 5">
    <name type="scientific">Tachysurus vachellii</name>
    <name type="common">Darkbarbel catfish</name>
    <name type="synonym">Pelteobagrus vachellii</name>
    <dbReference type="NCBI Taxonomy" id="175792"/>
    <lineage>
        <taxon>Eukaryota</taxon>
        <taxon>Metazoa</taxon>
        <taxon>Chordata</taxon>
        <taxon>Craniata</taxon>
        <taxon>Vertebrata</taxon>
        <taxon>Euteleostomi</taxon>
        <taxon>Actinopterygii</taxon>
        <taxon>Neopterygii</taxon>
        <taxon>Teleostei</taxon>
        <taxon>Ostariophysi</taxon>
        <taxon>Siluriformes</taxon>
        <taxon>Bagridae</taxon>
        <taxon>Tachysurus</taxon>
    </lineage>
</organism>
<dbReference type="GO" id="GO:0007140">
    <property type="term" value="P:male meiotic nuclear division"/>
    <property type="evidence" value="ECO:0007669"/>
    <property type="project" value="InterPro"/>
</dbReference>
<name>A0AA88RXN4_TACVA</name>
<feature type="region of interest" description="Disordered" evidence="1">
    <location>
        <begin position="1304"/>
        <end position="1323"/>
    </location>
</feature>
<feature type="compositionally biased region" description="Polar residues" evidence="1">
    <location>
        <begin position="499"/>
        <end position="511"/>
    </location>
</feature>
<feature type="compositionally biased region" description="Polar residues" evidence="1">
    <location>
        <begin position="1183"/>
        <end position="1202"/>
    </location>
</feature>
<feature type="compositionally biased region" description="Basic and acidic residues" evidence="1">
    <location>
        <begin position="482"/>
        <end position="498"/>
    </location>
</feature>
<dbReference type="SUPFAM" id="SSF56399">
    <property type="entry name" value="ADP-ribosylation"/>
    <property type="match status" value="1"/>
</dbReference>
<feature type="region of interest" description="Disordered" evidence="1">
    <location>
        <begin position="1334"/>
        <end position="1364"/>
    </location>
</feature>
<dbReference type="Pfam" id="PF12509">
    <property type="entry name" value="DUF3715"/>
    <property type="match status" value="1"/>
</dbReference>
<evidence type="ECO:0000259" key="3">
    <source>
        <dbReference type="Pfam" id="PF15326"/>
    </source>
</evidence>
<evidence type="ECO:0008006" key="6">
    <source>
        <dbReference type="Google" id="ProtNLM"/>
    </source>
</evidence>
<gene>
    <name evidence="4" type="ORF">Q7C36_020161</name>
</gene>
<evidence type="ECO:0000313" key="5">
    <source>
        <dbReference type="Proteomes" id="UP001187315"/>
    </source>
</evidence>
<feature type="region of interest" description="Disordered" evidence="1">
    <location>
        <begin position="1523"/>
        <end position="1573"/>
    </location>
</feature>
<feature type="compositionally biased region" description="Polar residues" evidence="1">
    <location>
        <begin position="2020"/>
        <end position="2037"/>
    </location>
</feature>
<dbReference type="GO" id="GO:0005634">
    <property type="term" value="C:nucleus"/>
    <property type="evidence" value="ECO:0007669"/>
    <property type="project" value="TreeGrafter"/>
</dbReference>
<dbReference type="PANTHER" id="PTHR22380">
    <property type="entry name" value="TESTIS-EXPRESSED PROTEIN 15"/>
    <property type="match status" value="1"/>
</dbReference>
<reference evidence="4" key="1">
    <citation type="submission" date="2023-08" db="EMBL/GenBank/DDBJ databases">
        <title>Pelteobagrus vachellii genome.</title>
        <authorList>
            <person name="Liu H."/>
        </authorList>
    </citation>
    <scope>NUCLEOTIDE SEQUENCE</scope>
    <source>
        <strain evidence="4">PRFRI_2022a</strain>
        <tissue evidence="4">Muscle</tissue>
    </source>
</reference>
<comment type="caution">
    <text evidence="4">The sequence shown here is derived from an EMBL/GenBank/DDBJ whole genome shotgun (WGS) entry which is preliminary data.</text>
</comment>
<evidence type="ECO:0000259" key="2">
    <source>
        <dbReference type="Pfam" id="PF12509"/>
    </source>
</evidence>
<dbReference type="EMBL" id="JAVHJS010000021">
    <property type="protein sequence ID" value="KAK2823561.1"/>
    <property type="molecule type" value="Genomic_DNA"/>
</dbReference>
<dbReference type="GO" id="GO:0010569">
    <property type="term" value="P:regulation of double-strand break repair via homologous recombination"/>
    <property type="evidence" value="ECO:0007669"/>
    <property type="project" value="InterPro"/>
</dbReference>
<feature type="region of interest" description="Disordered" evidence="1">
    <location>
        <begin position="482"/>
        <end position="511"/>
    </location>
</feature>
<feature type="compositionally biased region" description="Low complexity" evidence="1">
    <location>
        <begin position="1203"/>
        <end position="1212"/>
    </location>
</feature>
<feature type="region of interest" description="Disordered" evidence="1">
    <location>
        <begin position="429"/>
        <end position="470"/>
    </location>
</feature>
<accession>A0AA88RXN4</accession>
<proteinExistence type="predicted"/>
<feature type="domain" description="TASOR pseudo-PARP" evidence="2">
    <location>
        <begin position="99"/>
        <end position="245"/>
    </location>
</feature>
<feature type="domain" description="Testis expressed sequence 15" evidence="3">
    <location>
        <begin position="1646"/>
        <end position="1802"/>
    </location>
</feature>
<feature type="region of interest" description="Disordered" evidence="1">
    <location>
        <begin position="1183"/>
        <end position="1218"/>
    </location>
</feature>
<feature type="compositionally biased region" description="Polar residues" evidence="1">
    <location>
        <begin position="1308"/>
        <end position="1323"/>
    </location>
</feature>
<dbReference type="PANTHER" id="PTHR22380:SF1">
    <property type="entry name" value="TESTIS-EXPRESSED PROTEIN 15"/>
    <property type="match status" value="1"/>
</dbReference>
<feature type="region of interest" description="Disordered" evidence="1">
    <location>
        <begin position="2018"/>
        <end position="2037"/>
    </location>
</feature>
<feature type="region of interest" description="Disordered" evidence="1">
    <location>
        <begin position="646"/>
        <end position="688"/>
    </location>
</feature>
<sequence length="2249" mass="252425">MEVRGRKGSIELLSTPNSSKPVGTVALRNFTIPRKKRVSGQVFLEPCPEDSRDYTLIQAKLKESRLDMRKEHANTWLLKDVTLVHNDGFLQEFSEKRSEMRTKGRHGREMEERFCFLVESSEVTNQIYQFGLRTGSQDQYSLGKPSHGVYLFKHVDVALKYATASACSGENLIIFKVLFGKVKKVTPSLEWNRTVDPIVGFDCHIARDAVSYRDSVSQQVLGSSVFLYDYNQNQELNKRPRQCMPYAVVSFAPAVSAAAPASISPPVSPNKPPASLTHGPLEHLKSCTVAKRTGKGENATVTFKRFATQGCPGVEYQSQTPRAEANGVDATPFQCNDPQTTPPFIPHQACMPYYNTADYFNSSLPYYDSSISWQSYKDTPAFPSNVYNLNTTSVCGGNTDTLGVIPQTSAEKISTIVYSSRLVKDPRLSRQETNIQKKGSDEEITSSVPEGKEQECQANSQDQKEENESTLFCEKQSLELDKEHKMDRFPKPSLDDPSKSNSTAQPKTENMPSIKLFKMKFQKYAPYFKMTEEERHTKIWSKENLSPEQKLLLIDRIHFYELHHERYKQGLLFQKDTETETDFSKSQTESQNIVCSSTHSLLSNKGTQCDVNPSNMRNSVSANVFKLTTPTVLVDSERNKVDMLNTDNDELNQKICSPKDTPVQEKEEDPSPESQTKPQDGGMIQPVKEKERISETFIVQGTMQSNPTDESKTIETTHDFTQSLCPKVQVEINYQDVCENEISTSSKEYSSCMPSLSNTIEDCPEFEQHVIAMEVANCVDISASDALEGTDCSCVTAIEPGQHIQNSTEKQDGETLTHSKSNTNSEMFIEVERGEAQHNTIYNSLYKRLQLDQLLSNSNEANEFSNKSYLRQKGLDKKLAIDLPDIRVNEPKEEDLQLILKIKSSQTSPDTLTLSERFSKLRHLRRKLASFVNVNKLTNSYSTHLSGDFKPEVQISCVDGGKGTRNNNAELIKLMALRYNKNRFNANCKHLRQKRSKVLCRKSSISSVPSKRTPGQLSFRFQMQTKHIRKNHLLKAKRKRRTNQGSKMSSCGQASFSKLTSDLSDNISCLDIANIVDKCSDSHLNSAAASLSTTQIHGKPLGSSLNGNASNILTEEGSSENKTRHGDEFSQMKGQCINPVKQSDDIVHHDVSKISSNNEIKESEENITLDSEGPVIIEEMETDSGTKTNKSSHQEKSSVVTCSASNESSNGESAEREHKEETLLLKKLSQEDNCDTKEILPDYNTGAYKDTSSPVPTVSSIPCDITSGNMISSFTAKAQTALTSDSPKVMNNENDTQTEAGILGDTAVDNSGSGLTQRVSSTNSEKTNKICTLQDGDLHNNTKNTDANEEGPYTNQNGLKSQKGAKGDVAGIFTKKTDHHSELASGFQCQPSLQDTKRSGITNSLVETTSDFHSRIIKDAQEDFAGTKDNLHLAWQGQVKNSLPTTSDTQIISKLREYLTKFEFTVKKPDAVNNSLAEVHVPDTWITLDSTAHKQHLHNTRHYSKQADIAHRQIGTAPFQVAPKKHKQCNGDKHINSPVSKRRRTSNLERVSPDSTFTETVRNEPSPNQVYKDTQPYQTASGVPNMNHWLLNHGNKLQENQIFFPQVLGNLSRSGGQQGNGSREQQYQINQSTEQAKYEQVQITYVHNKYSVTDISNTLKLADHAVSLVELGPLQSKCKRMLQHFISNFEKDQRISFHQSCISRNLILEKYLDHPPPPVELKFEAINSFLELQMIIEACQFVDNKINFLRRKPTFRSLLWYDPSLYGELYKGTVGFQQQSSLFSSFQQCLSSDDYKRLQEYYCAVSTLHQQLQEAPETSYYMYLKTKRERLEIEAAFRNPSDVKCFFLSVPTAVMVNLGDRLEILKKTHDTVMAFIETPADRLPGTFDVGKAEHLSIICRYLQEKILYLKSHNEITKISWFGMEHLLYDASKVLVWSESDRGIPNEVLVKYNRINSQIVYGETEAHLAHINKTDQPPHPLDIGKMTSPLQMNAIRFPSAGVSTERTQTTLIQMEDGPKETYQTPSRRATHPCSRSNFSDDVTPLIQPSLEAQPGSSPLYTDFTQRSNALQWRNTRNPIWDWTPPDTIKSTSHSKIRALILSKSLPSAHPKATTTSLTDLQNHAVRQKQSSQPLIVKPKPIERSKAHPTISAPQHLELLKDQANEFSMPMIPAFPFPSFSPDAPSVIPPPPPPLPPLPFSSSSNQVPLHSNPSLISYPFFVFNGQTYSTSGSSMPVSSVHTETQYLPRPV</sequence>
<keyword evidence="5" id="KW-1185">Reference proteome</keyword>
<dbReference type="GO" id="GO:0007130">
    <property type="term" value="P:synaptonemal complex assembly"/>
    <property type="evidence" value="ECO:0007669"/>
    <property type="project" value="TreeGrafter"/>
</dbReference>
<dbReference type="Proteomes" id="UP001187315">
    <property type="component" value="Unassembled WGS sequence"/>
</dbReference>
<feature type="compositionally biased region" description="Polar residues" evidence="1">
    <location>
        <begin position="1553"/>
        <end position="1573"/>
    </location>
</feature>
<evidence type="ECO:0000256" key="1">
    <source>
        <dbReference type="SAM" id="MobiDB-lite"/>
    </source>
</evidence>
<protein>
    <recommendedName>
        <fullName evidence="6">Testis-expressed protein 15</fullName>
    </recommendedName>
</protein>
<evidence type="ECO:0000313" key="4">
    <source>
        <dbReference type="EMBL" id="KAK2823561.1"/>
    </source>
</evidence>
<dbReference type="Pfam" id="PF15326">
    <property type="entry name" value="TEX15"/>
    <property type="match status" value="1"/>
</dbReference>